<reference evidence="8 9" key="1">
    <citation type="submission" date="2011-07" db="EMBL/GenBank/DDBJ databases">
        <title>The complete genome of plasmid 1 of Emticicia oligotrophica DSM 17448.</title>
        <authorList>
            <consortium name="US DOE Joint Genome Institute (JGI-PGF)"/>
            <person name="Lucas S."/>
            <person name="Han J."/>
            <person name="Lapidus A."/>
            <person name="Bruce D."/>
            <person name="Goodwin L."/>
            <person name="Pitluck S."/>
            <person name="Peters L."/>
            <person name="Kyrpides N."/>
            <person name="Mavromatis K."/>
            <person name="Ivanova N."/>
            <person name="Ovchinnikova G."/>
            <person name="Teshima H."/>
            <person name="Detter J.C."/>
            <person name="Tapia R."/>
            <person name="Han C."/>
            <person name="Land M."/>
            <person name="Hauser L."/>
            <person name="Markowitz V."/>
            <person name="Cheng J.-F."/>
            <person name="Hugenholtz P."/>
            <person name="Woyke T."/>
            <person name="Wu D."/>
            <person name="Tindall B."/>
            <person name="Pomrenke H."/>
            <person name="Brambilla E."/>
            <person name="Klenk H.-P."/>
            <person name="Eisen J.A."/>
        </authorList>
    </citation>
    <scope>NUCLEOTIDE SEQUENCE [LARGE SCALE GENOMIC DNA]</scope>
    <source>
        <strain evidence="9">DSM 17448 / GPTSA100-15</strain>
        <plasmid evidence="8 9">pEMTOL01</plasmid>
    </source>
</reference>
<feature type="domain" description="JAB" evidence="7">
    <location>
        <begin position="639"/>
        <end position="726"/>
    </location>
</feature>
<dbReference type="EMBL" id="CP002962">
    <property type="protein sequence ID" value="AFK05474.1"/>
    <property type="molecule type" value="Genomic_DNA"/>
</dbReference>
<keyword evidence="1" id="KW-0645">Protease</keyword>
<evidence type="ECO:0000256" key="1">
    <source>
        <dbReference type="ARBA" id="ARBA00022670"/>
    </source>
</evidence>
<dbReference type="RefSeq" id="WP_015026220.1">
    <property type="nucleotide sequence ID" value="NC_018742.1"/>
</dbReference>
<keyword evidence="4" id="KW-0862">Zinc</keyword>
<dbReference type="InterPro" id="IPR035985">
    <property type="entry name" value="Ubiquitin-activating_enz"/>
</dbReference>
<keyword evidence="5" id="KW-0482">Metalloprotease</keyword>
<evidence type="ECO:0000313" key="8">
    <source>
        <dbReference type="EMBL" id="AFK05474.1"/>
    </source>
</evidence>
<dbReference type="InterPro" id="IPR000594">
    <property type="entry name" value="ThiF_NAD_FAD-bd"/>
</dbReference>
<dbReference type="PANTHER" id="PTHR43267">
    <property type="entry name" value="TRNA THREONYLCARBAMOYLADENOSINE DEHYDRATASE"/>
    <property type="match status" value="1"/>
</dbReference>
<dbReference type="InterPro" id="IPR028090">
    <property type="entry name" value="JAB_dom_prok"/>
</dbReference>
<dbReference type="Gene3D" id="3.40.50.720">
    <property type="entry name" value="NAD(P)-binding Rossmann-like Domain"/>
    <property type="match status" value="1"/>
</dbReference>
<gene>
    <name evidence="8" type="ordered locus">Emtol_0202</name>
</gene>
<protein>
    <submittedName>
        <fullName evidence="8">UBA/THIF-type NAD/FAD binding protein</fullName>
    </submittedName>
</protein>
<evidence type="ECO:0000256" key="4">
    <source>
        <dbReference type="ARBA" id="ARBA00022833"/>
    </source>
</evidence>
<evidence type="ECO:0000313" key="9">
    <source>
        <dbReference type="Proteomes" id="UP000002875"/>
    </source>
</evidence>
<dbReference type="Gene3D" id="3.40.140.10">
    <property type="entry name" value="Cytidine Deaminase, domain 2"/>
    <property type="match status" value="1"/>
</dbReference>
<dbReference type="Proteomes" id="UP000002875">
    <property type="component" value="Plasmid pEMTOL01"/>
</dbReference>
<dbReference type="Pfam" id="PF00899">
    <property type="entry name" value="ThiF"/>
    <property type="match status" value="1"/>
</dbReference>
<evidence type="ECO:0000256" key="2">
    <source>
        <dbReference type="ARBA" id="ARBA00022723"/>
    </source>
</evidence>
<dbReference type="Pfam" id="PF14457">
    <property type="entry name" value="Prok-E2_A"/>
    <property type="match status" value="1"/>
</dbReference>
<evidence type="ECO:0000256" key="5">
    <source>
        <dbReference type="ARBA" id="ARBA00023049"/>
    </source>
</evidence>
<feature type="domain" description="THIF-type NAD/FAD binding fold" evidence="6">
    <location>
        <begin position="371"/>
        <end position="435"/>
    </location>
</feature>
<accession>A0ABM5N7M8</accession>
<name>A0ABM5N7M8_EMTOG</name>
<geneLocation type="plasmid" evidence="8 9">
    <name>pEMTOL01</name>
</geneLocation>
<evidence type="ECO:0000256" key="3">
    <source>
        <dbReference type="ARBA" id="ARBA00022801"/>
    </source>
</evidence>
<keyword evidence="8" id="KW-0614">Plasmid</keyword>
<dbReference type="InterPro" id="IPR032865">
    <property type="entry name" value="Prok-E2_A"/>
</dbReference>
<dbReference type="PANTHER" id="PTHR43267:SF3">
    <property type="entry name" value="THIF PROTEIN"/>
    <property type="match status" value="1"/>
</dbReference>
<dbReference type="Pfam" id="PF14464">
    <property type="entry name" value="Prok-JAB"/>
    <property type="match status" value="1"/>
</dbReference>
<dbReference type="SUPFAM" id="SSF69572">
    <property type="entry name" value="Activating enzymes of the ubiquitin-like proteins"/>
    <property type="match status" value="1"/>
</dbReference>
<dbReference type="InterPro" id="IPR045886">
    <property type="entry name" value="ThiF/MoeB/HesA"/>
</dbReference>
<keyword evidence="9" id="KW-1185">Reference proteome</keyword>
<dbReference type="SUPFAM" id="SSF102712">
    <property type="entry name" value="JAB1/MPN domain"/>
    <property type="match status" value="1"/>
</dbReference>
<evidence type="ECO:0000259" key="7">
    <source>
        <dbReference type="Pfam" id="PF14464"/>
    </source>
</evidence>
<evidence type="ECO:0000259" key="6">
    <source>
        <dbReference type="Pfam" id="PF00899"/>
    </source>
</evidence>
<proteinExistence type="predicted"/>
<keyword evidence="3" id="KW-0378">Hydrolase</keyword>
<keyword evidence="2" id="KW-0479">Metal-binding</keyword>
<organism evidence="8 9">
    <name type="scientific">Emticicia oligotrophica (strain DSM 17448 / CIP 109782 / MTCC 6937 / GPTSA100-15)</name>
    <dbReference type="NCBI Taxonomy" id="929562"/>
    <lineage>
        <taxon>Bacteria</taxon>
        <taxon>Pseudomonadati</taxon>
        <taxon>Bacteroidota</taxon>
        <taxon>Cytophagia</taxon>
        <taxon>Cytophagales</taxon>
        <taxon>Leadbetterellaceae</taxon>
        <taxon>Emticicia</taxon>
    </lineage>
</organism>
<sequence length="755" mass="85975">MAQNLFSTSLAILIQDLDNLELKNSIEGLSRFLNKETLKILVWDENNIAISFNILVELPPLGNFEDIDIRSEEPVLLVCNTKMYPSIPPKVYSDRTDFPKNSLPHLYVAKENKPPAFCLVRGDLGEWYSNKNIKDIVIRTANWLRDAAVGNLVEDGNQFDPLRLEGYRGINIYDYDSLVKTIKNQDSFFPNLAKGIFEPITLGNYTFKLKSIITKSNYEKVTEIYDNDFKNISDSPTKKHYHLGYIIWAENDEFYDDYFINFPSNWNDFKLYSEKIRIDYKILEEQIVNDKDVTHYKQIPVIIALQRSKQLIGFSSNIEFINFCLTIDTPDICEDKIADSVKVSLQLHNQPLTVSKAREISGFHANLEGYSLIVGCGALGSKITMHLARSGTKNFVLVDYDIISSHNLVRHALLANAIGVNKAESLKHEIRNIYSFENPLIICLSSVENLFSSDIPFEYVFDFTASNLFSQNLIKHQIEKQTRVCKAFISNFGSLGILFFEGVDRNPRIDDLKVVLYSKCRNLQFISDWLKLENDENQLNLNVKVGIGCNSETIVLSDDIISLHSSIFSGIIKTHTHKKEISNGQIFLNQICESPFFHNIAHSIEVPPLIVMNAINDSSWQIRILPEVLKSMEFEMNNCKPLETGGVLVGCANFKTKTIHVVESIHAPCDSQNNQVCFIRGIDALKDNIQEITDLSGNQLGYIGEWHSHPNGPERLSEVDLKAVNEFKKEFEQLPSPLPVFLMVITPNNILPYVY</sequence>